<evidence type="ECO:0000313" key="2">
    <source>
        <dbReference type="Proteomes" id="UP000268014"/>
    </source>
</evidence>
<evidence type="ECO:0000313" key="1">
    <source>
        <dbReference type="EMBL" id="VDO77274.1"/>
    </source>
</evidence>
<gene>
    <name evidence="1" type="ORF">HPLM_LOCUS19446</name>
</gene>
<reference evidence="3" key="1">
    <citation type="submission" date="2017-02" db="UniProtKB">
        <authorList>
            <consortium name="WormBaseParasite"/>
        </authorList>
    </citation>
    <scope>IDENTIFICATION</scope>
</reference>
<evidence type="ECO:0000313" key="3">
    <source>
        <dbReference type="WBParaSite" id="HPLM_0001945401-mRNA-1"/>
    </source>
</evidence>
<proteinExistence type="predicted"/>
<dbReference type="Proteomes" id="UP000268014">
    <property type="component" value="Unassembled WGS sequence"/>
</dbReference>
<sequence length="221" mass="25517">MMHKNKTTMEKTLSKSLYLVKLRGILCGEPNCFHEWFQNCDHNSNPVKQHIELFDIVYPAVRNTIGVNMAGAADRRILQRAYRVYCHLILTKIVMGNQDTEVELSTLKWWMKSATALVETQFPNVESAFIFCSSAKCDENGFFFTTNFKGASAIAKFTFCEGMNHDEKWHVSVTACGVVMGDKHLRKLVEAAIYRRMSLCEFIETLLWPFMYRLSMTKNEK</sequence>
<dbReference type="OMA" id="IFCSSAK"/>
<reference evidence="1 2" key="2">
    <citation type="submission" date="2018-11" db="EMBL/GenBank/DDBJ databases">
        <authorList>
            <consortium name="Pathogen Informatics"/>
        </authorList>
    </citation>
    <scope>NUCLEOTIDE SEQUENCE [LARGE SCALE GENOMIC DNA]</scope>
    <source>
        <strain evidence="1 2">MHpl1</strain>
    </source>
</reference>
<keyword evidence="2" id="KW-1185">Reference proteome</keyword>
<accession>A0A0N4X512</accession>
<dbReference type="EMBL" id="UZAF01021329">
    <property type="protein sequence ID" value="VDO77274.1"/>
    <property type="molecule type" value="Genomic_DNA"/>
</dbReference>
<organism evidence="3">
    <name type="scientific">Haemonchus placei</name>
    <name type="common">Barber's pole worm</name>
    <dbReference type="NCBI Taxonomy" id="6290"/>
    <lineage>
        <taxon>Eukaryota</taxon>
        <taxon>Metazoa</taxon>
        <taxon>Ecdysozoa</taxon>
        <taxon>Nematoda</taxon>
        <taxon>Chromadorea</taxon>
        <taxon>Rhabditida</taxon>
        <taxon>Rhabditina</taxon>
        <taxon>Rhabditomorpha</taxon>
        <taxon>Strongyloidea</taxon>
        <taxon>Trichostrongylidae</taxon>
        <taxon>Haemonchus</taxon>
    </lineage>
</organism>
<dbReference type="OrthoDB" id="5779449at2759"/>
<dbReference type="AlphaFoldDB" id="A0A0N4X512"/>
<dbReference type="WBParaSite" id="HPLM_0001945401-mRNA-1">
    <property type="protein sequence ID" value="HPLM_0001945401-mRNA-1"/>
    <property type="gene ID" value="HPLM_0001945401"/>
</dbReference>
<protein>
    <submittedName>
        <fullName evidence="3">SCP domain-containing protein</fullName>
    </submittedName>
</protein>
<name>A0A0N4X512_HAEPC</name>